<dbReference type="Proteomes" id="UP000000673">
    <property type="component" value="Unassembled WGS sequence"/>
</dbReference>
<dbReference type="SUPFAM" id="SSF100895">
    <property type="entry name" value="Kazal-type serine protease inhibitors"/>
    <property type="match status" value="1"/>
</dbReference>
<evidence type="ECO:0000259" key="1">
    <source>
        <dbReference type="PROSITE" id="PS51465"/>
    </source>
</evidence>
<evidence type="ECO:0000313" key="2">
    <source>
        <dbReference type="EMBL" id="ETN61835.1"/>
    </source>
</evidence>
<evidence type="ECO:0000313" key="4">
    <source>
        <dbReference type="Proteomes" id="UP000000673"/>
    </source>
</evidence>
<dbReference type="VEuPathDB" id="VectorBase:ADAC006498"/>
<name>W5JG29_ANODA</name>
<dbReference type="CDD" id="cd00104">
    <property type="entry name" value="KAZAL_FS"/>
    <property type="match status" value="1"/>
</dbReference>
<dbReference type="VEuPathDB" id="VectorBase:ADAR2_003307"/>
<dbReference type="HOGENOM" id="CLU_175765_0_0_1"/>
<dbReference type="Gene3D" id="3.30.60.30">
    <property type="match status" value="1"/>
</dbReference>
<reference evidence="3" key="4">
    <citation type="submission" date="2015-06" db="UniProtKB">
        <authorList>
            <consortium name="EnsemblMetazoa"/>
        </authorList>
    </citation>
    <scope>IDENTIFICATION</scope>
</reference>
<dbReference type="STRING" id="43151.W5JG29"/>
<organism evidence="2">
    <name type="scientific">Anopheles darlingi</name>
    <name type="common">Mosquito</name>
    <dbReference type="NCBI Taxonomy" id="43151"/>
    <lineage>
        <taxon>Eukaryota</taxon>
        <taxon>Metazoa</taxon>
        <taxon>Ecdysozoa</taxon>
        <taxon>Arthropoda</taxon>
        <taxon>Hexapoda</taxon>
        <taxon>Insecta</taxon>
        <taxon>Pterygota</taxon>
        <taxon>Neoptera</taxon>
        <taxon>Endopterygota</taxon>
        <taxon>Diptera</taxon>
        <taxon>Nematocera</taxon>
        <taxon>Culicoidea</taxon>
        <taxon>Culicidae</taxon>
        <taxon>Anophelinae</taxon>
        <taxon>Anopheles</taxon>
    </lineage>
</organism>
<dbReference type="PROSITE" id="PS51465">
    <property type="entry name" value="KAZAL_2"/>
    <property type="match status" value="1"/>
</dbReference>
<gene>
    <name evidence="2" type="ORF">AND_006498</name>
</gene>
<dbReference type="eggNOG" id="ENOG502SFMS">
    <property type="taxonomic scope" value="Eukaryota"/>
</dbReference>
<sequence>MGACGGDNVCRSQCPGEHIHIRNRKVQSSHQAILAVVCALPAEKNAKCKQVCTADYTPVCGVPKDGKGSTITFGNSCVMEKVNCESNKDYIVKSQGECGDKSPVRLS</sequence>
<proteinExistence type="predicted"/>
<dbReference type="SMART" id="SM00280">
    <property type="entry name" value="KAZAL"/>
    <property type="match status" value="1"/>
</dbReference>
<evidence type="ECO:0000313" key="3">
    <source>
        <dbReference type="EnsemblMetazoa" id="ADAC006498-PA"/>
    </source>
</evidence>
<dbReference type="InterPro" id="IPR036058">
    <property type="entry name" value="Kazal_dom_sf"/>
</dbReference>
<feature type="domain" description="Kazal-like" evidence="1">
    <location>
        <begin position="42"/>
        <end position="100"/>
    </location>
</feature>
<accession>W5JG29</accession>
<dbReference type="InterPro" id="IPR002350">
    <property type="entry name" value="Kazal_dom"/>
</dbReference>
<dbReference type="AlphaFoldDB" id="W5JG29"/>
<protein>
    <recommendedName>
        <fullName evidence="1">Kazal-like domain-containing protein</fullName>
    </recommendedName>
</protein>
<keyword evidence="4" id="KW-1185">Reference proteome</keyword>
<dbReference type="OMA" id="RNCGEVY"/>
<dbReference type="EMBL" id="ADMH02001606">
    <property type="protein sequence ID" value="ETN61835.1"/>
    <property type="molecule type" value="Genomic_DNA"/>
</dbReference>
<reference evidence="2" key="2">
    <citation type="submission" date="2010-05" db="EMBL/GenBank/DDBJ databases">
        <authorList>
            <person name="Almeida L.G."/>
            <person name="Nicolas M.F."/>
            <person name="Souza R.C."/>
            <person name="Vasconcelos A.T.R."/>
        </authorList>
    </citation>
    <scope>NUCLEOTIDE SEQUENCE</scope>
</reference>
<reference evidence="2" key="3">
    <citation type="journal article" date="2013" name="Nucleic Acids Res.">
        <title>The genome of Anopheles darlingi, the main neotropical malaria vector.</title>
        <authorList>
            <person name="Marinotti O."/>
            <person name="Cerqueira G.C."/>
            <person name="de Almeida L.G."/>
            <person name="Ferro M.I."/>
            <person name="Loreto E.L."/>
            <person name="Zaha A."/>
            <person name="Teixeira S.M."/>
            <person name="Wespiser A.R."/>
            <person name="Almeida E Silva A."/>
            <person name="Schlindwein A.D."/>
            <person name="Pacheco A.C."/>
            <person name="Silva A.L."/>
            <person name="Graveley B.R."/>
            <person name="Walenz B.P."/>
            <person name="Lima Bde A."/>
            <person name="Ribeiro C.A."/>
            <person name="Nunes-Silva C.G."/>
            <person name="de Carvalho C.R."/>
            <person name="Soares C.M."/>
            <person name="de Menezes C.B."/>
            <person name="Matiolli C."/>
            <person name="Caffrey D."/>
            <person name="Araujo D.A."/>
            <person name="de Oliveira D.M."/>
            <person name="Golenbock D."/>
            <person name="Grisard E.C."/>
            <person name="Fantinatti-Garboggini F."/>
            <person name="de Carvalho F.M."/>
            <person name="Barcellos F.G."/>
            <person name="Prosdocimi F."/>
            <person name="May G."/>
            <person name="Azevedo Junior G.M."/>
            <person name="Guimaraes G.M."/>
            <person name="Goldman G.H."/>
            <person name="Padilha I.Q."/>
            <person name="Batista Jda S."/>
            <person name="Ferro J.A."/>
            <person name="Ribeiro J.M."/>
            <person name="Fietto J.L."/>
            <person name="Dabbas K.M."/>
            <person name="Cerdeira L."/>
            <person name="Agnez-Lima L.F."/>
            <person name="Brocchi M."/>
            <person name="de Carvalho M.O."/>
            <person name="Teixeira Mde M."/>
            <person name="Diniz Maia Mde M."/>
            <person name="Goldman M.H."/>
            <person name="Cruz Schneider M.P."/>
            <person name="Felipe M.S."/>
            <person name="Hungria M."/>
            <person name="Nicolas M.F."/>
            <person name="Pereira M."/>
            <person name="Montes M.A."/>
            <person name="Cantao M.E."/>
            <person name="Vincentz M."/>
            <person name="Rafael M.S."/>
            <person name="Silverman N."/>
            <person name="Stoco P.H."/>
            <person name="Souza R.C."/>
            <person name="Vicentini R."/>
            <person name="Gazzinelli R.T."/>
            <person name="Neves Rde O."/>
            <person name="Silva R."/>
            <person name="Astolfi-Filho S."/>
            <person name="Maciel T.E."/>
            <person name="Urmenyi T.P."/>
            <person name="Tadei W.P."/>
            <person name="Camargo E.P."/>
            <person name="de Vasconcelos A.T."/>
        </authorList>
    </citation>
    <scope>NUCLEOTIDE SEQUENCE</scope>
</reference>
<dbReference type="FunCoup" id="W5JG29">
    <property type="interactions" value="4"/>
</dbReference>
<dbReference type="EnsemblMetazoa" id="ADAC006498-RA">
    <property type="protein sequence ID" value="ADAC006498-PA"/>
    <property type="gene ID" value="ADAC006498"/>
</dbReference>
<reference evidence="2 4" key="1">
    <citation type="journal article" date="2010" name="BMC Genomics">
        <title>Combination of measures distinguishes pre-miRNAs from other stem-loops in the genome of the newly sequenced Anopheles darlingi.</title>
        <authorList>
            <person name="Mendes N.D."/>
            <person name="Freitas A.T."/>
            <person name="Vasconcelos A.T."/>
            <person name="Sagot M.F."/>
        </authorList>
    </citation>
    <scope>NUCLEOTIDE SEQUENCE</scope>
</reference>